<feature type="domain" description="SpoVT-AbrB" evidence="1">
    <location>
        <begin position="6"/>
        <end position="52"/>
    </location>
</feature>
<evidence type="ECO:0000313" key="2">
    <source>
        <dbReference type="EMBL" id="OGD88875.1"/>
    </source>
</evidence>
<dbReference type="Gene3D" id="2.10.260.10">
    <property type="match status" value="1"/>
</dbReference>
<dbReference type="Proteomes" id="UP000178577">
    <property type="component" value="Unassembled WGS sequence"/>
</dbReference>
<accession>A0A1F5GAL6</accession>
<dbReference type="NCBIfam" id="TIGR01439">
    <property type="entry name" value="lp_hng_hel_AbrB"/>
    <property type="match status" value="1"/>
</dbReference>
<dbReference type="Pfam" id="PF04014">
    <property type="entry name" value="MazE_antitoxin"/>
    <property type="match status" value="1"/>
</dbReference>
<gene>
    <name evidence="2" type="ORF">A2693_04405</name>
</gene>
<dbReference type="GO" id="GO:0003677">
    <property type="term" value="F:DNA binding"/>
    <property type="evidence" value="ECO:0007669"/>
    <property type="project" value="InterPro"/>
</dbReference>
<dbReference type="SMART" id="SM00966">
    <property type="entry name" value="SpoVT_AbrB"/>
    <property type="match status" value="1"/>
</dbReference>
<sequence length="103" mass="11866">MQIQPTTITQKGQVTIPAQVRKVLGLKRGDQVKFTVTKKKEVKIKLSKRFSIMSLYGSLKPKVKPKLTGQRLIKWEEQAWPRAAVERDRKILRLLGALSRTNR</sequence>
<evidence type="ECO:0000313" key="3">
    <source>
        <dbReference type="Proteomes" id="UP000178577"/>
    </source>
</evidence>
<name>A0A1F5GAL6_9BACT</name>
<dbReference type="InterPro" id="IPR007159">
    <property type="entry name" value="SpoVT-AbrB_dom"/>
</dbReference>
<organism evidence="2 3">
    <name type="scientific">Candidatus Curtissbacteria bacterium RIFCSPHIGHO2_01_FULL_40_12</name>
    <dbReference type="NCBI Taxonomy" id="1797710"/>
    <lineage>
        <taxon>Bacteria</taxon>
        <taxon>Candidatus Curtissiibacteriota</taxon>
    </lineage>
</organism>
<protein>
    <recommendedName>
        <fullName evidence="1">SpoVT-AbrB domain-containing protein</fullName>
    </recommendedName>
</protein>
<reference evidence="2 3" key="1">
    <citation type="journal article" date="2016" name="Nat. Commun.">
        <title>Thousands of microbial genomes shed light on interconnected biogeochemical processes in an aquifer system.</title>
        <authorList>
            <person name="Anantharaman K."/>
            <person name="Brown C.T."/>
            <person name="Hug L.A."/>
            <person name="Sharon I."/>
            <person name="Castelle C.J."/>
            <person name="Probst A.J."/>
            <person name="Thomas B.C."/>
            <person name="Singh A."/>
            <person name="Wilkins M.J."/>
            <person name="Karaoz U."/>
            <person name="Brodie E.L."/>
            <person name="Williams K.H."/>
            <person name="Hubbard S.S."/>
            <person name="Banfield J.F."/>
        </authorList>
    </citation>
    <scope>NUCLEOTIDE SEQUENCE [LARGE SCALE GENOMIC DNA]</scope>
</reference>
<evidence type="ECO:0000259" key="1">
    <source>
        <dbReference type="SMART" id="SM00966"/>
    </source>
</evidence>
<proteinExistence type="predicted"/>
<dbReference type="AlphaFoldDB" id="A0A1F5GAL6"/>
<dbReference type="EMBL" id="MFAY01000024">
    <property type="protein sequence ID" value="OGD88875.1"/>
    <property type="molecule type" value="Genomic_DNA"/>
</dbReference>
<dbReference type="InterPro" id="IPR037914">
    <property type="entry name" value="SpoVT-AbrB_sf"/>
</dbReference>
<dbReference type="SUPFAM" id="SSF89447">
    <property type="entry name" value="AbrB/MazE/MraZ-like"/>
    <property type="match status" value="1"/>
</dbReference>
<comment type="caution">
    <text evidence="2">The sequence shown here is derived from an EMBL/GenBank/DDBJ whole genome shotgun (WGS) entry which is preliminary data.</text>
</comment>